<feature type="domain" description="PIN" evidence="8">
    <location>
        <begin position="21"/>
        <end position="120"/>
    </location>
</feature>
<comment type="cofactor">
    <cofactor evidence="1">
        <name>Mg(2+)</name>
        <dbReference type="ChEBI" id="CHEBI:18420"/>
    </cofactor>
</comment>
<dbReference type="InterPro" id="IPR002716">
    <property type="entry name" value="PIN_dom"/>
</dbReference>
<dbReference type="GO" id="GO:0004518">
    <property type="term" value="F:nuclease activity"/>
    <property type="evidence" value="ECO:0007669"/>
    <property type="project" value="UniProtKB-KW"/>
</dbReference>
<evidence type="ECO:0000256" key="1">
    <source>
        <dbReference type="ARBA" id="ARBA00001946"/>
    </source>
</evidence>
<reference evidence="10" key="1">
    <citation type="submission" date="2017-01" db="EMBL/GenBank/DDBJ databases">
        <authorList>
            <person name="Varghese N."/>
            <person name="Submissions S."/>
        </authorList>
    </citation>
    <scope>NUCLEOTIDE SEQUENCE [LARGE SCALE GENOMIC DNA]</scope>
    <source>
        <strain evidence="10">DSM 45196</strain>
    </source>
</reference>
<dbReference type="Pfam" id="PF01850">
    <property type="entry name" value="PIN"/>
    <property type="match status" value="1"/>
</dbReference>
<dbReference type="GO" id="GO:0046872">
    <property type="term" value="F:metal ion binding"/>
    <property type="evidence" value="ECO:0007669"/>
    <property type="project" value="UniProtKB-KW"/>
</dbReference>
<keyword evidence="5" id="KW-0378">Hydrolase</keyword>
<dbReference type="AlphaFoldDB" id="A0A1N7IYG3"/>
<dbReference type="InterPro" id="IPR029060">
    <property type="entry name" value="PIN-like_dom_sf"/>
</dbReference>
<evidence type="ECO:0000256" key="6">
    <source>
        <dbReference type="ARBA" id="ARBA00022842"/>
    </source>
</evidence>
<evidence type="ECO:0000313" key="10">
    <source>
        <dbReference type="Proteomes" id="UP000186795"/>
    </source>
</evidence>
<dbReference type="PANTHER" id="PTHR33653">
    <property type="entry name" value="RIBONUCLEASE VAPC2"/>
    <property type="match status" value="1"/>
</dbReference>
<name>A0A1N7IYG3_9BACL</name>
<evidence type="ECO:0000313" key="9">
    <source>
        <dbReference type="EMBL" id="SIS42125.1"/>
    </source>
</evidence>
<evidence type="ECO:0000256" key="3">
    <source>
        <dbReference type="ARBA" id="ARBA00022722"/>
    </source>
</evidence>
<evidence type="ECO:0000256" key="5">
    <source>
        <dbReference type="ARBA" id="ARBA00022801"/>
    </source>
</evidence>
<dbReference type="GO" id="GO:0016787">
    <property type="term" value="F:hydrolase activity"/>
    <property type="evidence" value="ECO:0007669"/>
    <property type="project" value="UniProtKB-KW"/>
</dbReference>
<dbReference type="EMBL" id="FTOD01000001">
    <property type="protein sequence ID" value="SIS42125.1"/>
    <property type="molecule type" value="Genomic_DNA"/>
</dbReference>
<comment type="similarity">
    <text evidence="7">Belongs to the PINc/VapC protein family.</text>
</comment>
<accession>A0A1N7IYG3</accession>
<keyword evidence="2" id="KW-1277">Toxin-antitoxin system</keyword>
<dbReference type="PANTHER" id="PTHR33653:SF1">
    <property type="entry name" value="RIBONUCLEASE VAPC2"/>
    <property type="match status" value="1"/>
</dbReference>
<dbReference type="Proteomes" id="UP000186795">
    <property type="component" value="Unassembled WGS sequence"/>
</dbReference>
<organism evidence="9 10">
    <name type="scientific">Kroppenstedtia eburnea</name>
    <dbReference type="NCBI Taxonomy" id="714067"/>
    <lineage>
        <taxon>Bacteria</taxon>
        <taxon>Bacillati</taxon>
        <taxon>Bacillota</taxon>
        <taxon>Bacilli</taxon>
        <taxon>Bacillales</taxon>
        <taxon>Thermoactinomycetaceae</taxon>
        <taxon>Kroppenstedtia</taxon>
    </lineage>
</organism>
<keyword evidence="3" id="KW-0540">Nuclease</keyword>
<sequence>MDEHSRLFAGYKHCDSILSNEEAVIDFIRQAHRDKRSLFFSVITECEVLSGIKSEFELHKVKLFTPRRCLNIDSRIAQKAGHLRRQQRTKGRKVKTPDALIIATALEYQLTLVSRDSDMNFVESELGIPLLNL</sequence>
<keyword evidence="4" id="KW-0479">Metal-binding</keyword>
<dbReference type="InterPro" id="IPR050556">
    <property type="entry name" value="Type_II_TA_system_RNase"/>
</dbReference>
<evidence type="ECO:0000256" key="4">
    <source>
        <dbReference type="ARBA" id="ARBA00022723"/>
    </source>
</evidence>
<dbReference type="RefSeq" id="WP_234992501.1">
    <property type="nucleotide sequence ID" value="NZ_CP048103.1"/>
</dbReference>
<protein>
    <recommendedName>
        <fullName evidence="8">PIN domain-containing protein</fullName>
    </recommendedName>
</protein>
<dbReference type="SUPFAM" id="SSF88723">
    <property type="entry name" value="PIN domain-like"/>
    <property type="match status" value="1"/>
</dbReference>
<keyword evidence="6" id="KW-0460">Magnesium</keyword>
<keyword evidence="10" id="KW-1185">Reference proteome</keyword>
<evidence type="ECO:0000256" key="7">
    <source>
        <dbReference type="ARBA" id="ARBA00038093"/>
    </source>
</evidence>
<evidence type="ECO:0000256" key="2">
    <source>
        <dbReference type="ARBA" id="ARBA00022649"/>
    </source>
</evidence>
<proteinExistence type="inferred from homology"/>
<evidence type="ECO:0000259" key="8">
    <source>
        <dbReference type="Pfam" id="PF01850"/>
    </source>
</evidence>
<dbReference type="Gene3D" id="3.40.50.1010">
    <property type="entry name" value="5'-nuclease"/>
    <property type="match status" value="1"/>
</dbReference>
<gene>
    <name evidence="9" type="ORF">SAMN05421790_101510</name>
</gene>